<dbReference type="InterPro" id="IPR029035">
    <property type="entry name" value="DHS-like_NAD/FAD-binding_dom"/>
</dbReference>
<reference evidence="1" key="1">
    <citation type="journal article" date="2014" name="Front. Microbiol.">
        <title>High frequency of phylogenetically diverse reductive dehalogenase-homologous genes in deep subseafloor sedimentary metagenomes.</title>
        <authorList>
            <person name="Kawai M."/>
            <person name="Futagami T."/>
            <person name="Toyoda A."/>
            <person name="Takaki Y."/>
            <person name="Nishi S."/>
            <person name="Hori S."/>
            <person name="Arai W."/>
            <person name="Tsubouchi T."/>
            <person name="Morono Y."/>
            <person name="Uchiyama I."/>
            <person name="Ito T."/>
            <person name="Fujiyama A."/>
            <person name="Inagaki F."/>
            <person name="Takami H."/>
        </authorList>
    </citation>
    <scope>NUCLEOTIDE SEQUENCE</scope>
    <source>
        <strain evidence="1">Expedition CK06-06</strain>
    </source>
</reference>
<name>X1CQR1_9ZZZZ</name>
<gene>
    <name evidence="1" type="ORF">S01H4_22326</name>
</gene>
<sequence length="178" mass="20140">MKLTNLTIKDLITPDAKLTFLVGAGCSVDAPSCLPAGKEMMDALIDYTCVESEVPKIKEIKELRFEQLIEILSEKLDPELKIIDFYGLCDKPNLQHFFLAEMMKQGQFVLTTNFDFLIEHALEQSGVPKRQASMYSLFLNVGNLITDDFLPRIKPFLIKLSPNKSLVNLTLKVLVIIF</sequence>
<evidence type="ECO:0000313" key="1">
    <source>
        <dbReference type="EMBL" id="GAG86591.1"/>
    </source>
</evidence>
<dbReference type="SUPFAM" id="SSF52467">
    <property type="entry name" value="DHS-like NAD/FAD-binding domain"/>
    <property type="match status" value="1"/>
</dbReference>
<evidence type="ECO:0008006" key="2">
    <source>
        <dbReference type="Google" id="ProtNLM"/>
    </source>
</evidence>
<organism evidence="1">
    <name type="scientific">marine sediment metagenome</name>
    <dbReference type="NCBI Taxonomy" id="412755"/>
    <lineage>
        <taxon>unclassified sequences</taxon>
        <taxon>metagenomes</taxon>
        <taxon>ecological metagenomes</taxon>
    </lineage>
</organism>
<comment type="caution">
    <text evidence="1">The sequence shown here is derived from an EMBL/GenBank/DDBJ whole genome shotgun (WGS) entry which is preliminary data.</text>
</comment>
<proteinExistence type="predicted"/>
<dbReference type="EMBL" id="BART01010215">
    <property type="protein sequence ID" value="GAG86591.1"/>
    <property type="molecule type" value="Genomic_DNA"/>
</dbReference>
<dbReference type="AlphaFoldDB" id="X1CQR1"/>
<accession>X1CQR1</accession>
<protein>
    <recommendedName>
        <fullName evidence="2">SIR2-like domain-containing protein</fullName>
    </recommendedName>
</protein>
<dbReference type="Gene3D" id="3.40.50.1220">
    <property type="entry name" value="TPP-binding domain"/>
    <property type="match status" value="1"/>
</dbReference>